<dbReference type="EMBL" id="CP045997">
    <property type="protein sequence ID" value="QHV95703.1"/>
    <property type="molecule type" value="Genomic_DNA"/>
</dbReference>
<evidence type="ECO:0000313" key="3">
    <source>
        <dbReference type="Proteomes" id="UP000464577"/>
    </source>
</evidence>
<protein>
    <submittedName>
        <fullName evidence="2">Uncharacterized protein</fullName>
    </submittedName>
</protein>
<keyword evidence="3" id="KW-1185">Reference proteome</keyword>
<sequence>MTHKTKTAVLPPDNTPKPEAKSNLKAGKGIFKGKMVNKPSVWKEDLYPAK</sequence>
<name>A0A6P1VRJ5_9BACT</name>
<dbReference type="AlphaFoldDB" id="A0A6P1VRJ5"/>
<evidence type="ECO:0000256" key="1">
    <source>
        <dbReference type="SAM" id="MobiDB-lite"/>
    </source>
</evidence>
<organism evidence="2 3">
    <name type="scientific">Spirosoma endbachense</name>
    <dbReference type="NCBI Taxonomy" id="2666025"/>
    <lineage>
        <taxon>Bacteria</taxon>
        <taxon>Pseudomonadati</taxon>
        <taxon>Bacteroidota</taxon>
        <taxon>Cytophagia</taxon>
        <taxon>Cytophagales</taxon>
        <taxon>Cytophagaceae</taxon>
        <taxon>Spirosoma</taxon>
    </lineage>
</organism>
<gene>
    <name evidence="2" type="ORF">GJR95_12090</name>
</gene>
<dbReference type="RefSeq" id="WP_162386112.1">
    <property type="nucleotide sequence ID" value="NZ_CP045997.1"/>
</dbReference>
<evidence type="ECO:0000313" key="2">
    <source>
        <dbReference type="EMBL" id="QHV95703.1"/>
    </source>
</evidence>
<dbReference type="KEGG" id="senf:GJR95_12090"/>
<proteinExistence type="predicted"/>
<dbReference type="Proteomes" id="UP000464577">
    <property type="component" value="Chromosome"/>
</dbReference>
<reference evidence="2 3" key="1">
    <citation type="submission" date="2019-11" db="EMBL/GenBank/DDBJ databases">
        <title>Spirosoma endbachense sp. nov., isolated from a natural salt meadow.</title>
        <authorList>
            <person name="Rojas J."/>
            <person name="Ambika Manirajan B."/>
            <person name="Ratering S."/>
            <person name="Suarez C."/>
            <person name="Geissler-Plaum R."/>
            <person name="Schnell S."/>
        </authorList>
    </citation>
    <scope>NUCLEOTIDE SEQUENCE [LARGE SCALE GENOMIC DNA]</scope>
    <source>
        <strain evidence="2 3">I-24</strain>
    </source>
</reference>
<feature type="region of interest" description="Disordered" evidence="1">
    <location>
        <begin position="1"/>
        <end position="26"/>
    </location>
</feature>
<accession>A0A6P1VRJ5</accession>